<dbReference type="EMBL" id="BMVN01000040">
    <property type="protein sequence ID" value="GHA58655.1"/>
    <property type="molecule type" value="Genomic_DNA"/>
</dbReference>
<gene>
    <name evidence="2" type="ORF">GCM10010345_73740</name>
</gene>
<evidence type="ECO:0000256" key="1">
    <source>
        <dbReference type="SAM" id="MobiDB-lite"/>
    </source>
</evidence>
<keyword evidence="3" id="KW-1185">Reference proteome</keyword>
<feature type="compositionally biased region" description="Basic and acidic residues" evidence="1">
    <location>
        <begin position="51"/>
        <end position="66"/>
    </location>
</feature>
<reference evidence="3" key="1">
    <citation type="journal article" date="2019" name="Int. J. Syst. Evol. Microbiol.">
        <title>The Global Catalogue of Microorganisms (GCM) 10K type strain sequencing project: providing services to taxonomists for standard genome sequencing and annotation.</title>
        <authorList>
            <consortium name="The Broad Institute Genomics Platform"/>
            <consortium name="The Broad Institute Genome Sequencing Center for Infectious Disease"/>
            <person name="Wu L."/>
            <person name="Ma J."/>
        </authorList>
    </citation>
    <scope>NUCLEOTIDE SEQUENCE [LARGE SCALE GENOMIC DNA]</scope>
    <source>
        <strain evidence="3">JCM 4733</strain>
    </source>
</reference>
<feature type="region of interest" description="Disordered" evidence="1">
    <location>
        <begin position="48"/>
        <end position="109"/>
    </location>
</feature>
<comment type="caution">
    <text evidence="2">The sequence shown here is derived from an EMBL/GenBank/DDBJ whole genome shotgun (WGS) entry which is preliminary data.</text>
</comment>
<dbReference type="RefSeq" id="WP_229917672.1">
    <property type="nucleotide sequence ID" value="NZ_BMVN01000040.1"/>
</dbReference>
<proteinExistence type="predicted"/>
<accession>A0ABQ3D5Z8</accession>
<protein>
    <submittedName>
        <fullName evidence="2">Uncharacterized protein</fullName>
    </submittedName>
</protein>
<sequence>MEPHAEDAPGDSVEDDLLAVLVALHDQTADQQQSGEVRIELRRVAAQHGHMVTDRQQRRLGERTEADQTMAVQPLPRSQDAAGRFMDDRRMRRVPRHDNAGLGHVSPVC</sequence>
<organism evidence="2 3">
    <name type="scientific">Streptomyces canarius</name>
    <dbReference type="NCBI Taxonomy" id="285453"/>
    <lineage>
        <taxon>Bacteria</taxon>
        <taxon>Bacillati</taxon>
        <taxon>Actinomycetota</taxon>
        <taxon>Actinomycetes</taxon>
        <taxon>Kitasatosporales</taxon>
        <taxon>Streptomycetaceae</taxon>
        <taxon>Streptomyces</taxon>
    </lineage>
</organism>
<name>A0ABQ3D5Z8_9ACTN</name>
<evidence type="ECO:0000313" key="3">
    <source>
        <dbReference type="Proteomes" id="UP000653644"/>
    </source>
</evidence>
<dbReference type="Proteomes" id="UP000653644">
    <property type="component" value="Unassembled WGS sequence"/>
</dbReference>
<evidence type="ECO:0000313" key="2">
    <source>
        <dbReference type="EMBL" id="GHA58655.1"/>
    </source>
</evidence>